<dbReference type="AlphaFoldDB" id="A0AAF0DV83"/>
<keyword evidence="6" id="KW-1185">Reference proteome</keyword>
<accession>A0AAF0DV83</accession>
<comment type="subcellular location">
    <subcellularLocation>
        <location evidence="1">Nucleus</location>
    </subcellularLocation>
</comment>
<feature type="coiled-coil region" evidence="3">
    <location>
        <begin position="107"/>
        <end position="134"/>
    </location>
</feature>
<dbReference type="GO" id="GO:0000445">
    <property type="term" value="C:THO complex part of transcription export complex"/>
    <property type="evidence" value="ECO:0007669"/>
    <property type="project" value="InterPro"/>
</dbReference>
<dbReference type="Proteomes" id="UP001216638">
    <property type="component" value="Chromosome 2"/>
</dbReference>
<keyword evidence="2" id="KW-0539">Nucleus</keyword>
<keyword evidence="3" id="KW-0175">Coiled coil</keyword>
<gene>
    <name evidence="5" type="ORF">MBRA1_002059</name>
</gene>
<dbReference type="EMBL" id="CP119952">
    <property type="protein sequence ID" value="WFC95411.1"/>
    <property type="molecule type" value="Genomic_DNA"/>
</dbReference>
<evidence type="ECO:0000256" key="4">
    <source>
        <dbReference type="SAM" id="MobiDB-lite"/>
    </source>
</evidence>
<reference evidence="5" key="1">
    <citation type="submission" date="2023-03" db="EMBL/GenBank/DDBJ databases">
        <title>Mating type loci evolution in Malassezia.</title>
        <authorList>
            <person name="Coelho M.A."/>
        </authorList>
    </citation>
    <scope>NUCLEOTIDE SEQUENCE</scope>
    <source>
        <strain evidence="5">CBS 14135</strain>
    </source>
</reference>
<evidence type="ECO:0000256" key="3">
    <source>
        <dbReference type="SAM" id="Coils"/>
    </source>
</evidence>
<dbReference type="GO" id="GO:0006397">
    <property type="term" value="P:mRNA processing"/>
    <property type="evidence" value="ECO:0007669"/>
    <property type="project" value="InterPro"/>
</dbReference>
<dbReference type="Pfam" id="PF05615">
    <property type="entry name" value="THOC7"/>
    <property type="match status" value="1"/>
</dbReference>
<dbReference type="InterPro" id="IPR008501">
    <property type="entry name" value="THOC7/Mft1"/>
</dbReference>
<evidence type="ECO:0000313" key="6">
    <source>
        <dbReference type="Proteomes" id="UP001216638"/>
    </source>
</evidence>
<feature type="coiled-coil region" evidence="3">
    <location>
        <begin position="46"/>
        <end position="73"/>
    </location>
</feature>
<proteinExistence type="predicted"/>
<evidence type="ECO:0000313" key="5">
    <source>
        <dbReference type="EMBL" id="WFC95411.1"/>
    </source>
</evidence>
<sequence length="212" mass="23457">MTDAGAAAAAPLSGSEQEEHNAMLLLLKGDLDLFFDHLRLLEDTAQATAKEEIQLYQEEAEKLRAAANHERELISQRKEELYAAQKTRQNRLQYDEIARKIVVYPSRDVMEINLQQLQERAATLQKDNEAYAKVGDETRKGLESIVGQLRTLSQSIEASVGDQAPATTTEASEKATPLNPQVAEFTPQSQAGGESSVPRKRSYPTDSDTNPT</sequence>
<evidence type="ECO:0000256" key="1">
    <source>
        <dbReference type="ARBA" id="ARBA00004123"/>
    </source>
</evidence>
<evidence type="ECO:0000256" key="2">
    <source>
        <dbReference type="ARBA" id="ARBA00023242"/>
    </source>
</evidence>
<name>A0AAF0DV83_9BASI</name>
<feature type="region of interest" description="Disordered" evidence="4">
    <location>
        <begin position="157"/>
        <end position="212"/>
    </location>
</feature>
<protein>
    <submittedName>
        <fullName evidence="5">Uncharacterized protein</fullName>
    </submittedName>
</protein>
<organism evidence="5 6">
    <name type="scientific">Malassezia brasiliensis</name>
    <dbReference type="NCBI Taxonomy" id="1821822"/>
    <lineage>
        <taxon>Eukaryota</taxon>
        <taxon>Fungi</taxon>
        <taxon>Dikarya</taxon>
        <taxon>Basidiomycota</taxon>
        <taxon>Ustilaginomycotina</taxon>
        <taxon>Malasseziomycetes</taxon>
        <taxon>Malasseziales</taxon>
        <taxon>Malasseziaceae</taxon>
        <taxon>Malassezia</taxon>
    </lineage>
</organism>